<name>A0ABQ5JSQ2_9EUKA</name>
<dbReference type="Gene3D" id="3.90.190.10">
    <property type="entry name" value="Protein tyrosine phosphatase superfamily"/>
    <property type="match status" value="1"/>
</dbReference>
<feature type="domain" description="Tyrosine-protein phosphatase" evidence="2">
    <location>
        <begin position="14"/>
        <end position="161"/>
    </location>
</feature>
<dbReference type="CDD" id="cd14498">
    <property type="entry name" value="DSP"/>
    <property type="match status" value="1"/>
</dbReference>
<organism evidence="3 4">
    <name type="scientific">Aduncisulcus paluster</name>
    <dbReference type="NCBI Taxonomy" id="2918883"/>
    <lineage>
        <taxon>Eukaryota</taxon>
        <taxon>Metamonada</taxon>
        <taxon>Carpediemonas-like organisms</taxon>
        <taxon>Aduncisulcus</taxon>
    </lineage>
</organism>
<dbReference type="InterPro" id="IPR029021">
    <property type="entry name" value="Prot-tyrosine_phosphatase-like"/>
</dbReference>
<dbReference type="SMART" id="SM00195">
    <property type="entry name" value="DSPc"/>
    <property type="match status" value="1"/>
</dbReference>
<dbReference type="EMBL" id="BQXS01011651">
    <property type="protein sequence ID" value="GKT15111.1"/>
    <property type="molecule type" value="Genomic_DNA"/>
</dbReference>
<reference evidence="3" key="1">
    <citation type="submission" date="2022-03" db="EMBL/GenBank/DDBJ databases">
        <title>Draft genome sequence of Aduncisulcus paluster, a free-living microaerophilic Fornicata.</title>
        <authorList>
            <person name="Yuyama I."/>
            <person name="Kume K."/>
            <person name="Tamura T."/>
            <person name="Inagaki Y."/>
            <person name="Hashimoto T."/>
        </authorList>
    </citation>
    <scope>NUCLEOTIDE SEQUENCE</scope>
    <source>
        <strain evidence="3">NY0171</strain>
    </source>
</reference>
<evidence type="ECO:0000313" key="3">
    <source>
        <dbReference type="EMBL" id="GKT15111.1"/>
    </source>
</evidence>
<evidence type="ECO:0000256" key="1">
    <source>
        <dbReference type="SAM" id="MobiDB-lite"/>
    </source>
</evidence>
<dbReference type="InterPro" id="IPR000340">
    <property type="entry name" value="Dual-sp_phosphatase_cat-dom"/>
</dbReference>
<feature type="compositionally biased region" description="Polar residues" evidence="1">
    <location>
        <begin position="490"/>
        <end position="500"/>
    </location>
</feature>
<feature type="region of interest" description="Disordered" evidence="1">
    <location>
        <begin position="402"/>
        <end position="514"/>
    </location>
</feature>
<accession>A0ABQ5JSQ2</accession>
<dbReference type="Proteomes" id="UP001057375">
    <property type="component" value="Unassembled WGS sequence"/>
</dbReference>
<evidence type="ECO:0000259" key="2">
    <source>
        <dbReference type="PROSITE" id="PS50054"/>
    </source>
</evidence>
<dbReference type="PANTHER" id="PTHR46653">
    <property type="entry name" value="SPECIFICITY PROTEIN PHOSPHATASE, PUTATIVE-RELATED"/>
    <property type="match status" value="1"/>
</dbReference>
<feature type="compositionally biased region" description="Polar residues" evidence="1">
    <location>
        <begin position="309"/>
        <end position="326"/>
    </location>
</feature>
<dbReference type="SUPFAM" id="SSF52799">
    <property type="entry name" value="(Phosphotyrosine protein) phosphatases II"/>
    <property type="match status" value="1"/>
</dbReference>
<feature type="region of interest" description="Disordered" evidence="1">
    <location>
        <begin position="231"/>
        <end position="331"/>
    </location>
</feature>
<comment type="caution">
    <text evidence="3">The sequence shown here is derived from an EMBL/GenBank/DDBJ whole genome shotgun (WGS) entry which is preliminary data.</text>
</comment>
<feature type="compositionally biased region" description="Basic and acidic residues" evidence="1">
    <location>
        <begin position="402"/>
        <end position="440"/>
    </location>
</feature>
<dbReference type="PROSITE" id="PS50054">
    <property type="entry name" value="TYR_PHOSPHATASE_DUAL"/>
    <property type="match status" value="1"/>
</dbReference>
<dbReference type="Pfam" id="PF00782">
    <property type="entry name" value="DSPc"/>
    <property type="match status" value="1"/>
</dbReference>
<protein>
    <recommendedName>
        <fullName evidence="2">Tyrosine-protein phosphatase domain-containing protein</fullName>
    </recommendedName>
</protein>
<dbReference type="InterPro" id="IPR020422">
    <property type="entry name" value="TYR_PHOSPHATASE_DUAL_dom"/>
</dbReference>
<gene>
    <name evidence="3" type="ORF">ADUPG1_010621</name>
</gene>
<proteinExistence type="predicted"/>
<keyword evidence="4" id="KW-1185">Reference proteome</keyword>
<evidence type="ECO:0000313" key="4">
    <source>
        <dbReference type="Proteomes" id="UP001057375"/>
    </source>
</evidence>
<feature type="non-terminal residue" evidence="3">
    <location>
        <position position="514"/>
    </location>
</feature>
<sequence>MQPEVFIPTVPLFLANRVLEGIFVGSSIAAEDDDFVFSNEITYIINCCGTQCSNRFASSGVKYLSFPWLDSDSTIIFDAKDVNVLKIIEFLEEALKRDNYVLIHSRNGDSRAVIALAAFLVFKYHWPPQRALQFIATKRFNCQPRPNFIRQLIRWSEKLREAKGPFKDIFGDITGIKLNQEELLHRNSFLNAVQASTRPPPMTILTLTDAEKEEEYQYRVKLAQLEAQTLQEKTKRPVKPTLPTDPKSVSGPNRHIRWRDGQKSGQITHLLSGGRSGTKLFRGSSHGYSGDGQSVSRPVRVSFDILPGRSSSPTGSKKTPNTSAATTCPPPVSVLKERRSDIRYKEFYKGSNSLVITPREALSIIKDKLIDEEDKIKEREREERERREREKVRERELLREKEREMERREREQREKEGRERREREHQIHSNIEDGSRDQLRHTMSGYSSASGFGSTTGLSASSRPLRTASHVGISRSARQRLNNGLVGRRTATTKGDSAESTPIRPGSVPANLYS</sequence>
<feature type="compositionally biased region" description="Polar residues" evidence="1">
    <location>
        <begin position="444"/>
        <end position="464"/>
    </location>
</feature>
<dbReference type="PANTHER" id="PTHR46653:SF1">
    <property type="entry name" value="SPECIFICITY PROTEIN PHOSPHATASE, PUTATIVE-RELATED"/>
    <property type="match status" value="1"/>
</dbReference>